<dbReference type="InterPro" id="IPR005031">
    <property type="entry name" value="COQ10_START"/>
</dbReference>
<protein>
    <submittedName>
        <fullName evidence="2">Cyclase/dehydrase</fullName>
    </submittedName>
</protein>
<feature type="domain" description="Coenzyme Q-binding protein COQ10 START" evidence="1">
    <location>
        <begin position="12"/>
        <end position="142"/>
    </location>
</feature>
<dbReference type="Pfam" id="PF03364">
    <property type="entry name" value="Polyketide_cyc"/>
    <property type="match status" value="1"/>
</dbReference>
<evidence type="ECO:0000313" key="3">
    <source>
        <dbReference type="Proteomes" id="UP000000271"/>
    </source>
</evidence>
<reference evidence="2" key="1">
    <citation type="submission" date="2009-10" db="EMBL/GenBank/DDBJ databases">
        <title>Complete sequence of Bacillus selenitireducens MLS10.</title>
        <authorList>
            <consortium name="US DOE Joint Genome Institute"/>
            <person name="Lucas S."/>
            <person name="Copeland A."/>
            <person name="Lapidus A."/>
            <person name="Glavina del Rio T."/>
            <person name="Dalin E."/>
            <person name="Tice H."/>
            <person name="Bruce D."/>
            <person name="Goodwin L."/>
            <person name="Pitluck S."/>
            <person name="Sims D."/>
            <person name="Brettin T."/>
            <person name="Detter J.C."/>
            <person name="Han C."/>
            <person name="Larimer F."/>
            <person name="Land M."/>
            <person name="Hauser L."/>
            <person name="Kyrpides N."/>
            <person name="Ovchinnikova G."/>
            <person name="Stolz J."/>
        </authorList>
    </citation>
    <scope>NUCLEOTIDE SEQUENCE [LARGE SCALE GENOMIC DNA]</scope>
    <source>
        <strain evidence="2">MLS10</strain>
    </source>
</reference>
<dbReference type="eggNOG" id="COG4276">
    <property type="taxonomic scope" value="Bacteria"/>
</dbReference>
<dbReference type="SUPFAM" id="SSF55961">
    <property type="entry name" value="Bet v1-like"/>
    <property type="match status" value="1"/>
</dbReference>
<dbReference type="AlphaFoldDB" id="D6XVJ7"/>
<evidence type="ECO:0000259" key="1">
    <source>
        <dbReference type="Pfam" id="PF03364"/>
    </source>
</evidence>
<dbReference type="STRING" id="439292.Bsel_2231"/>
<dbReference type="Proteomes" id="UP000000271">
    <property type="component" value="Chromosome"/>
</dbReference>
<dbReference type="Gene3D" id="3.30.530.20">
    <property type="match status" value="1"/>
</dbReference>
<gene>
    <name evidence="2" type="ordered locus">Bsel_2231</name>
</gene>
<dbReference type="RefSeq" id="WP_013173157.1">
    <property type="nucleotide sequence ID" value="NC_014219.1"/>
</dbReference>
<dbReference type="KEGG" id="bse:Bsel_2231"/>
<keyword evidence="3" id="KW-1185">Reference proteome</keyword>
<dbReference type="HOGENOM" id="CLU_112936_1_2_9"/>
<sequence>MFKDTFYFKTDIDRPLDEVWAFFQTNENLAAITGFPKIRILGEKDVYEGSDVHLQMDFLIIKMQWKGRITKVVPRAFFMDEGTELPFPFKSWRHVHAFKELDDGRTRMIDRVEFSSLVPSPFVRLMLKGMFKDRERQLMKQFRPRTN</sequence>
<evidence type="ECO:0000313" key="2">
    <source>
        <dbReference type="EMBL" id="ADH99735.1"/>
    </source>
</evidence>
<proteinExistence type="predicted"/>
<accession>D6XVJ7</accession>
<dbReference type="EMBL" id="CP001791">
    <property type="protein sequence ID" value="ADH99735.1"/>
    <property type="molecule type" value="Genomic_DNA"/>
</dbReference>
<name>D6XVJ7_BACIE</name>
<dbReference type="InterPro" id="IPR023393">
    <property type="entry name" value="START-like_dom_sf"/>
</dbReference>
<organism evidence="2 3">
    <name type="scientific">Bacillus selenitireducens (strain ATCC 700615 / DSM 15326 / MLS10)</name>
    <dbReference type="NCBI Taxonomy" id="439292"/>
    <lineage>
        <taxon>Bacteria</taxon>
        <taxon>Bacillati</taxon>
        <taxon>Bacillota</taxon>
        <taxon>Bacilli</taxon>
        <taxon>Bacillales</taxon>
        <taxon>Bacillaceae</taxon>
        <taxon>Salisediminibacterium</taxon>
    </lineage>
</organism>